<dbReference type="Proteomes" id="UP000442244">
    <property type="component" value="Unassembled WGS sequence"/>
</dbReference>
<dbReference type="PANTHER" id="PTHR46211">
    <property type="entry name" value="GLYCEROPHOSPHORYL DIESTER PHOSPHODIESTERASE"/>
    <property type="match status" value="1"/>
</dbReference>
<dbReference type="RefSeq" id="WP_148606688.1">
    <property type="nucleotide sequence ID" value="NZ_BSUV01000001.1"/>
</dbReference>
<dbReference type="OrthoDB" id="384721at2"/>
<dbReference type="SUPFAM" id="SSF51695">
    <property type="entry name" value="PLC-like phosphodiesterases"/>
    <property type="match status" value="1"/>
</dbReference>
<dbReference type="Pfam" id="PF03009">
    <property type="entry name" value="GDPD"/>
    <property type="match status" value="1"/>
</dbReference>
<dbReference type="GO" id="GO:0006629">
    <property type="term" value="P:lipid metabolic process"/>
    <property type="evidence" value="ECO:0007669"/>
    <property type="project" value="InterPro"/>
</dbReference>
<proteinExistence type="predicted"/>
<dbReference type="PANTHER" id="PTHR46211:SF1">
    <property type="entry name" value="GLYCEROPHOSPHODIESTER PHOSPHODIESTERASE, CYTOPLASMIC"/>
    <property type="match status" value="1"/>
</dbReference>
<dbReference type="PROSITE" id="PS51704">
    <property type="entry name" value="GP_PDE"/>
    <property type="match status" value="1"/>
</dbReference>
<gene>
    <name evidence="2" type="ORF">ESZ47_09195</name>
</gene>
<feature type="domain" description="GP-PDE" evidence="1">
    <location>
        <begin position="2"/>
        <end position="239"/>
    </location>
</feature>
<evidence type="ECO:0000259" key="1">
    <source>
        <dbReference type="PROSITE" id="PS51704"/>
    </source>
</evidence>
<dbReference type="AlphaFoldDB" id="A0A652NE29"/>
<name>A0A652NE29_9LACO</name>
<dbReference type="GO" id="GO:0008081">
    <property type="term" value="F:phosphoric diester hydrolase activity"/>
    <property type="evidence" value="ECO:0007669"/>
    <property type="project" value="InterPro"/>
</dbReference>
<reference evidence="2 3" key="1">
    <citation type="submission" date="2019-01" db="EMBL/GenBank/DDBJ databases">
        <title>Leuconostoc litchii sp. nov., a novel lactic acid bacterium isolated from lychee.</title>
        <authorList>
            <person name="Wang L.-T."/>
        </authorList>
    </citation>
    <scope>NUCLEOTIDE SEQUENCE [LARGE SCALE GENOMIC DNA]</scope>
    <source>
        <strain evidence="2 3">MB7</strain>
    </source>
</reference>
<keyword evidence="3" id="KW-1185">Reference proteome</keyword>
<comment type="caution">
    <text evidence="2">The sequence shown here is derived from an EMBL/GenBank/DDBJ whole genome shotgun (WGS) entry which is preliminary data.</text>
</comment>
<dbReference type="InterPro" id="IPR030395">
    <property type="entry name" value="GP_PDE_dom"/>
</dbReference>
<dbReference type="EMBL" id="SDGY01000010">
    <property type="protein sequence ID" value="TYC46027.1"/>
    <property type="molecule type" value="Genomic_DNA"/>
</dbReference>
<protein>
    <submittedName>
        <fullName evidence="2">Glycerophosphodiester phosphodiesterase</fullName>
    </submittedName>
</protein>
<accession>A0A652NE29</accession>
<organism evidence="2 3">
    <name type="scientific">Leuconostoc litchii</name>
    <dbReference type="NCBI Taxonomy" id="1981069"/>
    <lineage>
        <taxon>Bacteria</taxon>
        <taxon>Bacillati</taxon>
        <taxon>Bacillota</taxon>
        <taxon>Bacilli</taxon>
        <taxon>Lactobacillales</taxon>
        <taxon>Lactobacillaceae</taxon>
        <taxon>Leuconostoc</taxon>
    </lineage>
</organism>
<dbReference type="Gene3D" id="3.20.20.190">
    <property type="entry name" value="Phosphatidylinositol (PI) phosphodiesterase"/>
    <property type="match status" value="1"/>
</dbReference>
<evidence type="ECO:0000313" key="3">
    <source>
        <dbReference type="Proteomes" id="UP000442244"/>
    </source>
</evidence>
<evidence type="ECO:0000313" key="2">
    <source>
        <dbReference type="EMBL" id="TYC46027.1"/>
    </source>
</evidence>
<dbReference type="InterPro" id="IPR017946">
    <property type="entry name" value="PLC-like_Pdiesterase_TIM-brl"/>
</dbReference>
<sequence>MTDIIAHRGYRLVAPENTIPAFEAALAYDIDMLETDVHRTKDGQLVIIHDEQVDRTTNGMGLVSELTLDQIKSLEAGQYKQPKMNNITIPTLEELLVFLLAKKFNKTLLLEIKTDHIPYPGIEKEILDLVNQFNVNFEIIYQSFNMNSLRIVRKLEPSAKIAALVFWPSPKVIWLKVIGVVDFVHPDIRMLKKKPQLFWHMGFPIRPWTADKENDIRAVFKSNLSGVITNQVALASQIRKEVQNNE</sequence>